<dbReference type="Pfam" id="PF14892">
    <property type="entry name" value="PIRC1_2"/>
    <property type="match status" value="1"/>
</dbReference>
<evidence type="ECO:0000256" key="5">
    <source>
        <dbReference type="SAM" id="MobiDB-lite"/>
    </source>
</evidence>
<dbReference type="RefSeq" id="XP_025027339.1">
    <property type="nucleotide sequence ID" value="XM_025171571.1"/>
</dbReference>
<dbReference type="GeneID" id="112541568"/>
<dbReference type="PANTHER" id="PTHR20899">
    <property type="entry name" value="PIERCE HOMOLOG"/>
    <property type="match status" value="1"/>
</dbReference>
<dbReference type="KEGG" id="pbi:112541568"/>
<keyword evidence="2" id="KW-0963">Cytoplasm</keyword>
<evidence type="ECO:0000313" key="7">
    <source>
        <dbReference type="RefSeq" id="XP_025027339.1"/>
    </source>
</evidence>
<dbReference type="CTD" id="145788"/>
<feature type="non-terminal residue" evidence="7">
    <location>
        <position position="1"/>
    </location>
</feature>
<dbReference type="AlphaFoldDB" id="A0A9F5ILY8"/>
<evidence type="ECO:0000256" key="4">
    <source>
        <dbReference type="ARBA" id="ARBA00023273"/>
    </source>
</evidence>
<evidence type="ECO:0000256" key="1">
    <source>
        <dbReference type="ARBA" id="ARBA00004430"/>
    </source>
</evidence>
<dbReference type="GO" id="GO:0005879">
    <property type="term" value="C:axonemal microtubule"/>
    <property type="evidence" value="ECO:0007669"/>
    <property type="project" value="InterPro"/>
</dbReference>
<dbReference type="PANTHER" id="PTHR20899:SF4">
    <property type="entry name" value="PIERCER OF MICROTUBULE WALL 2 PROTEIN"/>
    <property type="match status" value="1"/>
</dbReference>
<dbReference type="InterPro" id="IPR026507">
    <property type="entry name" value="PIRC1/2"/>
</dbReference>
<keyword evidence="6" id="KW-1185">Reference proteome</keyword>
<organism evidence="6 7">
    <name type="scientific">Python bivittatus</name>
    <name type="common">Burmese python</name>
    <name type="synonym">Python molurus bivittatus</name>
    <dbReference type="NCBI Taxonomy" id="176946"/>
    <lineage>
        <taxon>Eukaryota</taxon>
        <taxon>Metazoa</taxon>
        <taxon>Chordata</taxon>
        <taxon>Craniata</taxon>
        <taxon>Vertebrata</taxon>
        <taxon>Euteleostomi</taxon>
        <taxon>Lepidosauria</taxon>
        <taxon>Squamata</taxon>
        <taxon>Bifurcata</taxon>
        <taxon>Unidentata</taxon>
        <taxon>Episquamata</taxon>
        <taxon>Toxicofera</taxon>
        <taxon>Serpentes</taxon>
        <taxon>Henophidia</taxon>
        <taxon>Pythonidae</taxon>
        <taxon>Python</taxon>
    </lineage>
</organism>
<evidence type="ECO:0000313" key="6">
    <source>
        <dbReference type="Proteomes" id="UP000695026"/>
    </source>
</evidence>
<keyword evidence="4" id="KW-0966">Cell projection</keyword>
<sequence>CASPGNPVFTCLRDARALLTGTRLSAPLPLLYKTAASEYGALRPTSVMAPCRFCPRDSAFSTRLAATGPPQYNRINTGVDPPPPAPPP</sequence>
<comment type="subcellular location">
    <subcellularLocation>
        <location evidence="1">Cytoplasm</location>
        <location evidence="1">Cytoskeleton</location>
        <location evidence="1">Cilium axoneme</location>
    </subcellularLocation>
</comment>
<feature type="region of interest" description="Disordered" evidence="5">
    <location>
        <begin position="66"/>
        <end position="88"/>
    </location>
</feature>
<proteinExistence type="predicted"/>
<name>A0A9F5ILY8_PYTBI</name>
<evidence type="ECO:0000256" key="3">
    <source>
        <dbReference type="ARBA" id="ARBA00023212"/>
    </source>
</evidence>
<reference evidence="7" key="1">
    <citation type="submission" date="2025-08" db="UniProtKB">
        <authorList>
            <consortium name="RefSeq"/>
        </authorList>
    </citation>
    <scope>IDENTIFICATION</scope>
    <source>
        <tissue evidence="7">Liver</tissue>
    </source>
</reference>
<dbReference type="OMA" id="QFLPCNY"/>
<keyword evidence="3" id="KW-0206">Cytoskeleton</keyword>
<dbReference type="Proteomes" id="UP000695026">
    <property type="component" value="Unplaced"/>
</dbReference>
<dbReference type="GO" id="GO:0035082">
    <property type="term" value="P:axoneme assembly"/>
    <property type="evidence" value="ECO:0007669"/>
    <property type="project" value="InterPro"/>
</dbReference>
<accession>A0A9F5ILY8</accession>
<gene>
    <name evidence="7" type="primary">CUNH15orf65</name>
</gene>
<protein>
    <submittedName>
        <fullName evidence="7">Uncharacterized protein C15orf65 homolog</fullName>
    </submittedName>
</protein>
<evidence type="ECO:0000256" key="2">
    <source>
        <dbReference type="ARBA" id="ARBA00022490"/>
    </source>
</evidence>